<evidence type="ECO:0000313" key="1">
    <source>
        <dbReference type="EMBL" id="GAG06276.1"/>
    </source>
</evidence>
<gene>
    <name evidence="1" type="ORF">S01H1_40467</name>
</gene>
<protein>
    <recommendedName>
        <fullName evidence="2">Helix-turn-helix type 11 domain-containing protein</fullName>
    </recommendedName>
</protein>
<dbReference type="AlphaFoldDB" id="X0W0K6"/>
<dbReference type="SUPFAM" id="SSF46785">
    <property type="entry name" value="Winged helix' DNA-binding domain"/>
    <property type="match status" value="1"/>
</dbReference>
<name>X0W0K6_9ZZZZ</name>
<reference evidence="1" key="1">
    <citation type="journal article" date="2014" name="Front. Microbiol.">
        <title>High frequency of phylogenetically diverse reductive dehalogenase-homologous genes in deep subseafloor sedimentary metagenomes.</title>
        <authorList>
            <person name="Kawai M."/>
            <person name="Futagami T."/>
            <person name="Toyoda A."/>
            <person name="Takaki Y."/>
            <person name="Nishi S."/>
            <person name="Hori S."/>
            <person name="Arai W."/>
            <person name="Tsubouchi T."/>
            <person name="Morono Y."/>
            <person name="Uchiyama I."/>
            <person name="Ito T."/>
            <person name="Fujiyama A."/>
            <person name="Inagaki F."/>
            <person name="Takami H."/>
        </authorList>
    </citation>
    <scope>NUCLEOTIDE SEQUENCE</scope>
    <source>
        <strain evidence="1">Expedition CK06-06</strain>
    </source>
</reference>
<sequence length="104" mass="12242">MNKFYQDYQNLLEQYPEVNLGYKGEKIKEFINRINKPKIYIKGNKNKIIKEISKNNLTINELAKKLNMTRQGARYLVNELIKENKVEAKSIVKFGSRKYGLKGD</sequence>
<accession>X0W0K6</accession>
<dbReference type="InterPro" id="IPR036390">
    <property type="entry name" value="WH_DNA-bd_sf"/>
</dbReference>
<dbReference type="InterPro" id="IPR036388">
    <property type="entry name" value="WH-like_DNA-bd_sf"/>
</dbReference>
<evidence type="ECO:0008006" key="2">
    <source>
        <dbReference type="Google" id="ProtNLM"/>
    </source>
</evidence>
<proteinExistence type="predicted"/>
<organism evidence="1">
    <name type="scientific">marine sediment metagenome</name>
    <dbReference type="NCBI Taxonomy" id="412755"/>
    <lineage>
        <taxon>unclassified sequences</taxon>
        <taxon>metagenomes</taxon>
        <taxon>ecological metagenomes</taxon>
    </lineage>
</organism>
<dbReference type="Gene3D" id="1.10.10.10">
    <property type="entry name" value="Winged helix-like DNA-binding domain superfamily/Winged helix DNA-binding domain"/>
    <property type="match status" value="1"/>
</dbReference>
<comment type="caution">
    <text evidence="1">The sequence shown here is derived from an EMBL/GenBank/DDBJ whole genome shotgun (WGS) entry which is preliminary data.</text>
</comment>
<dbReference type="Pfam" id="PF13412">
    <property type="entry name" value="HTH_24"/>
    <property type="match status" value="1"/>
</dbReference>
<dbReference type="EMBL" id="BARS01025625">
    <property type="protein sequence ID" value="GAG06276.1"/>
    <property type="molecule type" value="Genomic_DNA"/>
</dbReference>